<dbReference type="EMBL" id="JAMDNP010000013">
    <property type="protein sequence ID" value="MCY9760552.1"/>
    <property type="molecule type" value="Genomic_DNA"/>
</dbReference>
<sequence length="119" mass="13381">MIKTADGSYTPSERDSSEPPPLNQIAHKLFSLVEMGRTTEELIEIGAYFGTYAYNIASGWREKSEYKADPDSELPNMNAFFAARHLYHMVAEGKTTDDLLEIGRLIKGIAKEKERALQP</sequence>
<name>A0ABT4GV25_PAEAL</name>
<evidence type="ECO:0000256" key="1">
    <source>
        <dbReference type="SAM" id="MobiDB-lite"/>
    </source>
</evidence>
<protein>
    <submittedName>
        <fullName evidence="2">Uncharacterized protein</fullName>
    </submittedName>
</protein>
<evidence type="ECO:0000313" key="3">
    <source>
        <dbReference type="Proteomes" id="UP001527181"/>
    </source>
</evidence>
<accession>A0ABT4GV25</accession>
<organism evidence="2 3">
    <name type="scientific">Paenibacillus alvei</name>
    <name type="common">Bacillus alvei</name>
    <dbReference type="NCBI Taxonomy" id="44250"/>
    <lineage>
        <taxon>Bacteria</taxon>
        <taxon>Bacillati</taxon>
        <taxon>Bacillota</taxon>
        <taxon>Bacilli</taxon>
        <taxon>Bacillales</taxon>
        <taxon>Paenibacillaceae</taxon>
        <taxon>Paenibacillus</taxon>
    </lineage>
</organism>
<dbReference type="GeneID" id="94489143"/>
<feature type="region of interest" description="Disordered" evidence="1">
    <location>
        <begin position="1"/>
        <end position="22"/>
    </location>
</feature>
<proteinExistence type="predicted"/>
<gene>
    <name evidence="2" type="ORF">M5X12_08175</name>
</gene>
<comment type="caution">
    <text evidence="2">The sequence shown here is derived from an EMBL/GenBank/DDBJ whole genome shotgun (WGS) entry which is preliminary data.</text>
</comment>
<evidence type="ECO:0000313" key="2">
    <source>
        <dbReference type="EMBL" id="MCY9760552.1"/>
    </source>
</evidence>
<keyword evidence="3" id="KW-1185">Reference proteome</keyword>
<reference evidence="2 3" key="1">
    <citation type="submission" date="2022-05" db="EMBL/GenBank/DDBJ databases">
        <title>Genome Sequencing of Bee-Associated Microbes.</title>
        <authorList>
            <person name="Dunlap C."/>
        </authorList>
    </citation>
    <scope>NUCLEOTIDE SEQUENCE [LARGE SCALE GENOMIC DNA]</scope>
    <source>
        <strain evidence="2 3">NRRL B-04010</strain>
    </source>
</reference>
<dbReference type="Proteomes" id="UP001527181">
    <property type="component" value="Unassembled WGS sequence"/>
</dbReference>
<dbReference type="RefSeq" id="WP_005545902.1">
    <property type="nucleotide sequence ID" value="NZ_JAMDLX010000165.1"/>
</dbReference>